<dbReference type="PRINTS" id="PR00032">
    <property type="entry name" value="HTHARAC"/>
</dbReference>
<reference evidence="4 5" key="1">
    <citation type="journal article" date="2019" name="Int. J. Syst. Evol. Microbiol.">
        <title>Capsulimonas corticalis gen. nov., sp. nov., an aerobic capsulated bacterium, of a novel bacterial order, Capsulimonadales ord. nov., of the class Armatimonadia of the phylum Armatimonadetes.</title>
        <authorList>
            <person name="Li J."/>
            <person name="Kudo C."/>
            <person name="Tonouchi A."/>
        </authorList>
    </citation>
    <scope>NUCLEOTIDE SEQUENCE [LARGE SCALE GENOMIC DNA]</scope>
    <source>
        <strain evidence="4 5">AX-7</strain>
    </source>
</reference>
<evidence type="ECO:0000313" key="4">
    <source>
        <dbReference type="EMBL" id="BDI29497.1"/>
    </source>
</evidence>
<gene>
    <name evidence="4" type="ORF">CCAX7_15480</name>
</gene>
<dbReference type="InterPro" id="IPR018060">
    <property type="entry name" value="HTH_AraC"/>
</dbReference>
<sequence>MQWLDRMMDALEYLEAHLDDECDVGEAARAACSSTFHFQRMFHMLTGVTVAEYVRKRRLSLAAQELASSRVKVIDVAMKYGYDTPEAFCKAFRRAHGLTPSDARRSGARLKVFPRMSFQISLKGDQDMDYRMVEKPGFQVMGKAQRVSTRDGENMKAIPEFWSRTMQEGDVKRLAELTSAGGVVGDAILGVCTEFQYDQQEFTYLIAVEAGAAPPPDGCVVKEIPAATWAVFESVGAMPDAIQKVWGRIFSEFFPSTGFEHAEGGPELEVYPPGDVSSDDYRCEVWVPVVKKS</sequence>
<accession>A0A402CZ71</accession>
<dbReference type="SMART" id="SM00342">
    <property type="entry name" value="HTH_ARAC"/>
    <property type="match status" value="1"/>
</dbReference>
<dbReference type="FunCoup" id="A0A402CZ71">
    <property type="interactions" value="6"/>
</dbReference>
<dbReference type="Proteomes" id="UP000287394">
    <property type="component" value="Chromosome"/>
</dbReference>
<dbReference type="SMART" id="SM00871">
    <property type="entry name" value="AraC_E_bind"/>
    <property type="match status" value="1"/>
</dbReference>
<evidence type="ECO:0000256" key="3">
    <source>
        <dbReference type="ARBA" id="ARBA00023163"/>
    </source>
</evidence>
<dbReference type="Gene3D" id="3.20.80.10">
    <property type="entry name" value="Regulatory factor, effector binding domain"/>
    <property type="match status" value="1"/>
</dbReference>
<dbReference type="SUPFAM" id="SSF46689">
    <property type="entry name" value="Homeodomain-like"/>
    <property type="match status" value="2"/>
</dbReference>
<dbReference type="RefSeq" id="WP_174721487.1">
    <property type="nucleotide sequence ID" value="NZ_AP025739.1"/>
</dbReference>
<protein>
    <submittedName>
        <fullName evidence="4">AraC family transcriptional regulator</fullName>
    </submittedName>
</protein>
<dbReference type="PROSITE" id="PS01124">
    <property type="entry name" value="HTH_ARAC_FAMILY_2"/>
    <property type="match status" value="1"/>
</dbReference>
<dbReference type="InterPro" id="IPR009057">
    <property type="entry name" value="Homeodomain-like_sf"/>
</dbReference>
<proteinExistence type="predicted"/>
<dbReference type="Pfam" id="PF12833">
    <property type="entry name" value="HTH_18"/>
    <property type="match status" value="1"/>
</dbReference>
<dbReference type="GO" id="GO:0003700">
    <property type="term" value="F:DNA-binding transcription factor activity"/>
    <property type="evidence" value="ECO:0007669"/>
    <property type="project" value="InterPro"/>
</dbReference>
<keyword evidence="3" id="KW-0804">Transcription</keyword>
<evidence type="ECO:0000256" key="2">
    <source>
        <dbReference type="ARBA" id="ARBA00023125"/>
    </source>
</evidence>
<dbReference type="KEGG" id="ccot:CCAX7_15480"/>
<name>A0A402CZ71_9BACT</name>
<dbReference type="InterPro" id="IPR020449">
    <property type="entry name" value="Tscrpt_reg_AraC-type_HTH"/>
</dbReference>
<keyword evidence="2" id="KW-0238">DNA-binding</keyword>
<dbReference type="AlphaFoldDB" id="A0A402CZ71"/>
<dbReference type="EMBL" id="AP025739">
    <property type="protein sequence ID" value="BDI29497.1"/>
    <property type="molecule type" value="Genomic_DNA"/>
</dbReference>
<dbReference type="GO" id="GO:0043565">
    <property type="term" value="F:sequence-specific DNA binding"/>
    <property type="evidence" value="ECO:0007669"/>
    <property type="project" value="InterPro"/>
</dbReference>
<keyword evidence="1" id="KW-0805">Transcription regulation</keyword>
<evidence type="ECO:0000256" key="1">
    <source>
        <dbReference type="ARBA" id="ARBA00023015"/>
    </source>
</evidence>
<dbReference type="Gene3D" id="1.10.10.60">
    <property type="entry name" value="Homeodomain-like"/>
    <property type="match status" value="2"/>
</dbReference>
<dbReference type="InterPro" id="IPR029442">
    <property type="entry name" value="GyrI-like"/>
</dbReference>
<dbReference type="Pfam" id="PF06445">
    <property type="entry name" value="GyrI-like"/>
    <property type="match status" value="1"/>
</dbReference>
<keyword evidence="5" id="KW-1185">Reference proteome</keyword>
<dbReference type="PANTHER" id="PTHR47504:SF5">
    <property type="entry name" value="RIGHT ORIGIN-BINDING PROTEIN"/>
    <property type="match status" value="1"/>
</dbReference>
<dbReference type="PROSITE" id="PS00041">
    <property type="entry name" value="HTH_ARAC_FAMILY_1"/>
    <property type="match status" value="1"/>
</dbReference>
<dbReference type="SUPFAM" id="SSF55136">
    <property type="entry name" value="Probable bacterial effector-binding domain"/>
    <property type="match status" value="1"/>
</dbReference>
<dbReference type="InterPro" id="IPR010499">
    <property type="entry name" value="AraC_E-bd"/>
</dbReference>
<evidence type="ECO:0000313" key="5">
    <source>
        <dbReference type="Proteomes" id="UP000287394"/>
    </source>
</evidence>
<dbReference type="InterPro" id="IPR018062">
    <property type="entry name" value="HTH_AraC-typ_CS"/>
</dbReference>
<dbReference type="PANTHER" id="PTHR47504">
    <property type="entry name" value="RIGHT ORIGIN-BINDING PROTEIN"/>
    <property type="match status" value="1"/>
</dbReference>
<dbReference type="InterPro" id="IPR011256">
    <property type="entry name" value="Reg_factor_effector_dom_sf"/>
</dbReference>
<organism evidence="4 5">
    <name type="scientific">Capsulimonas corticalis</name>
    <dbReference type="NCBI Taxonomy" id="2219043"/>
    <lineage>
        <taxon>Bacteria</taxon>
        <taxon>Bacillati</taxon>
        <taxon>Armatimonadota</taxon>
        <taxon>Armatimonadia</taxon>
        <taxon>Capsulimonadales</taxon>
        <taxon>Capsulimonadaceae</taxon>
        <taxon>Capsulimonas</taxon>
    </lineage>
</organism>
<dbReference type="InterPro" id="IPR050959">
    <property type="entry name" value="MarA-like"/>
</dbReference>